<evidence type="ECO:0008006" key="9">
    <source>
        <dbReference type="Google" id="ProtNLM"/>
    </source>
</evidence>
<feature type="domain" description="Rho-GAP" evidence="5">
    <location>
        <begin position="424"/>
        <end position="614"/>
    </location>
</feature>
<dbReference type="InterPro" id="IPR008936">
    <property type="entry name" value="Rho_GTPase_activation_prot"/>
</dbReference>
<evidence type="ECO:0000259" key="6">
    <source>
        <dbReference type="PROSITE" id="PS51741"/>
    </source>
</evidence>
<gene>
    <name evidence="7" type="ORF">HDU87_003386</name>
</gene>
<comment type="caution">
    <text evidence="7">The sequence shown here is derived from an EMBL/GenBank/DDBJ whole genome shotgun (WGS) entry which is preliminary data.</text>
</comment>
<evidence type="ECO:0000256" key="3">
    <source>
        <dbReference type="SAM" id="Coils"/>
    </source>
</evidence>
<evidence type="ECO:0000256" key="1">
    <source>
        <dbReference type="ARBA" id="ARBA00022468"/>
    </source>
</evidence>
<dbReference type="AlphaFoldDB" id="A0AAD5XSR0"/>
<dbReference type="Gene3D" id="1.10.555.10">
    <property type="entry name" value="Rho GTPase activation protein"/>
    <property type="match status" value="1"/>
</dbReference>
<evidence type="ECO:0000313" key="7">
    <source>
        <dbReference type="EMBL" id="KAJ3178831.1"/>
    </source>
</evidence>
<dbReference type="PANTHER" id="PTHR23176:SF129">
    <property type="entry name" value="RHO GTPASE ACTIVATING PROTEIN AT 16F, ISOFORM E-RELATED"/>
    <property type="match status" value="1"/>
</dbReference>
<evidence type="ECO:0000256" key="4">
    <source>
        <dbReference type="SAM" id="MobiDB-lite"/>
    </source>
</evidence>
<protein>
    <recommendedName>
        <fullName evidence="9">RhoGAP-domain-containing protein</fullName>
    </recommendedName>
</protein>
<evidence type="ECO:0000259" key="5">
    <source>
        <dbReference type="PROSITE" id="PS50238"/>
    </source>
</evidence>
<keyword evidence="1" id="KW-0343">GTPase activation</keyword>
<dbReference type="Pfam" id="PF00620">
    <property type="entry name" value="RhoGAP"/>
    <property type="match status" value="1"/>
</dbReference>
<dbReference type="SUPFAM" id="SSF103657">
    <property type="entry name" value="BAR/IMD domain-like"/>
    <property type="match status" value="1"/>
</dbReference>
<name>A0AAD5XSR0_9FUNG</name>
<dbReference type="GO" id="GO:0007165">
    <property type="term" value="P:signal transduction"/>
    <property type="evidence" value="ECO:0007669"/>
    <property type="project" value="InterPro"/>
</dbReference>
<dbReference type="GO" id="GO:0005096">
    <property type="term" value="F:GTPase activator activity"/>
    <property type="evidence" value="ECO:0007669"/>
    <property type="project" value="UniProtKB-KW"/>
</dbReference>
<dbReference type="Gene3D" id="1.20.1270.60">
    <property type="entry name" value="Arfaptin homology (AH) domain/BAR domain"/>
    <property type="match status" value="1"/>
</dbReference>
<dbReference type="SMART" id="SM00055">
    <property type="entry name" value="FCH"/>
    <property type="match status" value="1"/>
</dbReference>
<dbReference type="SUPFAM" id="SSF48350">
    <property type="entry name" value="GTPase activation domain, GAP"/>
    <property type="match status" value="1"/>
</dbReference>
<dbReference type="EMBL" id="JADGJQ010000024">
    <property type="protein sequence ID" value="KAJ3178831.1"/>
    <property type="molecule type" value="Genomic_DNA"/>
</dbReference>
<organism evidence="7 8">
    <name type="scientific">Geranomyces variabilis</name>
    <dbReference type="NCBI Taxonomy" id="109894"/>
    <lineage>
        <taxon>Eukaryota</taxon>
        <taxon>Fungi</taxon>
        <taxon>Fungi incertae sedis</taxon>
        <taxon>Chytridiomycota</taxon>
        <taxon>Chytridiomycota incertae sedis</taxon>
        <taxon>Chytridiomycetes</taxon>
        <taxon>Spizellomycetales</taxon>
        <taxon>Powellomycetaceae</taxon>
        <taxon>Geranomyces</taxon>
    </lineage>
</organism>
<sequence>MRPVSPPTTASSGSVAGKRINNDLFSPSRSASRTTVRDDSYAHRAAPAVEDRFVHSTPRRRSVAPGYADSKPRRGVDEENELDGPTSSVDDGGDHRVIKMLCDSEGGGFHMLLDRIKQDVNSTKEAVAFLRRRAAIEEEYGKAMTKLAQSANLSSGTGKSEGKAGSFGSAWARFTAVHDQVGDIHTKYASTILEHAEELATLHKNTERSRKQLKDACHRHEKTVTDAESALEKAKSRYEATSTEWEKTIVSKSANGGGLATKSLTNRWKSQTPAKLHKAEVDARTKAAQLNVAYKTQLQQTQAIRNEYTSQHLPRFIRLLKDTNDQCDEGLQIHLLDYARATEAAVLKEATTLSPLDADGAGARAEGLVGALEKIDNDGDFEAYAEEFIRTTDPTKLGLSYAATSSSTLAQPDLFPHGRPSFGLSLDALMERDEVPVPHVVAKCIDYVETHGLTSEGIYRISGPSMMVQRVRSLLDRDCEAADIRSLNPDVHSVCGAFKLYFRELPDPLFPRSMYHLLIEAARIENPEQRLVATHELINDLPDANYATLQALAGHLHRIHRHNARTNMTATNLSIIWGPTLLDAPSSATTLEQSDIVLQTRIVELVVDNFLHIFDTGNEIG</sequence>
<feature type="domain" description="F-BAR" evidence="6">
    <location>
        <begin position="87"/>
        <end position="380"/>
    </location>
</feature>
<dbReference type="InterPro" id="IPR001060">
    <property type="entry name" value="FCH_dom"/>
</dbReference>
<feature type="compositionally biased region" description="Polar residues" evidence="4">
    <location>
        <begin position="23"/>
        <end position="34"/>
    </location>
</feature>
<dbReference type="InterPro" id="IPR050729">
    <property type="entry name" value="Rho-GAP"/>
</dbReference>
<evidence type="ECO:0000256" key="2">
    <source>
        <dbReference type="PROSITE-ProRule" id="PRU01077"/>
    </source>
</evidence>
<dbReference type="InterPro" id="IPR027267">
    <property type="entry name" value="AH/BAR_dom_sf"/>
</dbReference>
<dbReference type="SMART" id="SM00324">
    <property type="entry name" value="RhoGAP"/>
    <property type="match status" value="1"/>
</dbReference>
<dbReference type="Pfam" id="PF00611">
    <property type="entry name" value="FCH"/>
    <property type="match status" value="1"/>
</dbReference>
<dbReference type="PROSITE" id="PS50238">
    <property type="entry name" value="RHOGAP"/>
    <property type="match status" value="1"/>
</dbReference>
<keyword evidence="2 3" id="KW-0175">Coiled coil</keyword>
<dbReference type="InterPro" id="IPR031160">
    <property type="entry name" value="F_BAR_dom"/>
</dbReference>
<keyword evidence="8" id="KW-1185">Reference proteome</keyword>
<dbReference type="InterPro" id="IPR000198">
    <property type="entry name" value="RhoGAP_dom"/>
</dbReference>
<accession>A0AAD5XSR0</accession>
<dbReference type="PROSITE" id="PS51741">
    <property type="entry name" value="F_BAR"/>
    <property type="match status" value="1"/>
</dbReference>
<feature type="region of interest" description="Disordered" evidence="4">
    <location>
        <begin position="1"/>
        <end position="95"/>
    </location>
</feature>
<proteinExistence type="predicted"/>
<feature type="coiled-coil region" evidence="3">
    <location>
        <begin position="196"/>
        <end position="244"/>
    </location>
</feature>
<dbReference type="GO" id="GO:0005737">
    <property type="term" value="C:cytoplasm"/>
    <property type="evidence" value="ECO:0007669"/>
    <property type="project" value="TreeGrafter"/>
</dbReference>
<evidence type="ECO:0000313" key="8">
    <source>
        <dbReference type="Proteomes" id="UP001212152"/>
    </source>
</evidence>
<reference evidence="7" key="1">
    <citation type="submission" date="2020-05" db="EMBL/GenBank/DDBJ databases">
        <title>Phylogenomic resolution of chytrid fungi.</title>
        <authorList>
            <person name="Stajich J.E."/>
            <person name="Amses K."/>
            <person name="Simmons R."/>
            <person name="Seto K."/>
            <person name="Myers J."/>
            <person name="Bonds A."/>
            <person name="Quandt C.A."/>
            <person name="Barry K."/>
            <person name="Liu P."/>
            <person name="Grigoriev I."/>
            <person name="Longcore J.E."/>
            <person name="James T.Y."/>
        </authorList>
    </citation>
    <scope>NUCLEOTIDE SEQUENCE</scope>
    <source>
        <strain evidence="7">JEL0379</strain>
    </source>
</reference>
<dbReference type="PANTHER" id="PTHR23176">
    <property type="entry name" value="RHO/RAC/CDC GTPASE-ACTIVATING PROTEIN"/>
    <property type="match status" value="1"/>
</dbReference>
<dbReference type="Proteomes" id="UP001212152">
    <property type="component" value="Unassembled WGS sequence"/>
</dbReference>